<protein>
    <recommendedName>
        <fullName evidence="3">F-box domain-containing protein</fullName>
    </recommendedName>
</protein>
<gene>
    <name evidence="1" type="ORF">AAF712_015248</name>
</gene>
<dbReference type="Proteomes" id="UP001437256">
    <property type="component" value="Unassembled WGS sequence"/>
</dbReference>
<evidence type="ECO:0000313" key="2">
    <source>
        <dbReference type="Proteomes" id="UP001437256"/>
    </source>
</evidence>
<name>A0ABR2Z9V3_9AGAR</name>
<organism evidence="1 2">
    <name type="scientific">Marasmius tenuissimus</name>
    <dbReference type="NCBI Taxonomy" id="585030"/>
    <lineage>
        <taxon>Eukaryota</taxon>
        <taxon>Fungi</taxon>
        <taxon>Dikarya</taxon>
        <taxon>Basidiomycota</taxon>
        <taxon>Agaricomycotina</taxon>
        <taxon>Agaricomycetes</taxon>
        <taxon>Agaricomycetidae</taxon>
        <taxon>Agaricales</taxon>
        <taxon>Marasmiineae</taxon>
        <taxon>Marasmiaceae</taxon>
        <taxon>Marasmius</taxon>
    </lineage>
</organism>
<comment type="caution">
    <text evidence="1">The sequence shown here is derived from an EMBL/GenBank/DDBJ whole genome shotgun (WGS) entry which is preliminary data.</text>
</comment>
<dbReference type="EMBL" id="JBBXMP010000369">
    <property type="protein sequence ID" value="KAL0058088.1"/>
    <property type="molecule type" value="Genomic_DNA"/>
</dbReference>
<evidence type="ECO:0000313" key="1">
    <source>
        <dbReference type="EMBL" id="KAL0058088.1"/>
    </source>
</evidence>
<keyword evidence="2" id="KW-1185">Reference proteome</keyword>
<sequence>MRTESKALPVTQTGPVFSLSDNVLAEIFLFTKPRGIFATDGTRDIWDVNSLASVCQRWLSVAKATRACWARVEVTDERAECGWGMVHRVNKELEAYLRRSREARLCIKLNVARGVPGYASKKCPTLLGTLLKHIGRWGSLTVDLGDHRDIMDTQLSLVVPCLADMPLLRSIRLKNTGRAACPWLTILKRLGEGVPGDKDLRRLELKVLVLHSAGKHRDRLEFGDVGAGLHFLVNLTQLHAHVAPNVAVKMVQLCTSLVDAQFDFTMPRRTRVVGWSGGLVTHPRLVRLGIKTSPYPRLCQRRSFPHDAFAVVLDNLACPSLSSMTLKADAVCGVRPMGRDLPVDETAHVSRVECEMSFRRHLDGPFDPPSDQEGESVGNSLPVHFFPISLERFLVNSPSLRNLVLDSIPLHSSQLIRLFAVTPKLADLTIFEWKLRQGEDVNIRPELLSNNIFLDWIACEDSLPNLRHLHLMLSHSFEAEGPIAELIKTLECQGLESAVVKSTLEDTER</sequence>
<proteinExistence type="predicted"/>
<reference evidence="1 2" key="1">
    <citation type="submission" date="2024-05" db="EMBL/GenBank/DDBJ databases">
        <title>A draft genome resource for the thread blight pathogen Marasmius tenuissimus strain MS-2.</title>
        <authorList>
            <person name="Yulfo-Soto G.E."/>
            <person name="Baruah I.K."/>
            <person name="Amoako-Attah I."/>
            <person name="Bukari Y."/>
            <person name="Meinhardt L.W."/>
            <person name="Bailey B.A."/>
            <person name="Cohen S.P."/>
        </authorList>
    </citation>
    <scope>NUCLEOTIDE SEQUENCE [LARGE SCALE GENOMIC DNA]</scope>
    <source>
        <strain evidence="1 2">MS-2</strain>
    </source>
</reference>
<evidence type="ECO:0008006" key="3">
    <source>
        <dbReference type="Google" id="ProtNLM"/>
    </source>
</evidence>
<accession>A0ABR2Z9V3</accession>